<dbReference type="Proteomes" id="UP000579136">
    <property type="component" value="Unassembled WGS sequence"/>
</dbReference>
<comment type="function">
    <text evidence="5 7">Catalyzes the condensation of carbamoyl phosphate and aspartate to form carbamoyl aspartate and inorganic phosphate, the committed step in the de novo pyrimidine nucleotide biosynthesis pathway.</text>
</comment>
<name>A0A9Q2CZ20_9STAP</name>
<feature type="binding site" evidence="7">
    <location>
        <position position="250"/>
    </location>
    <ligand>
        <name>carbamoyl phosphate</name>
        <dbReference type="ChEBI" id="CHEBI:58228"/>
    </ligand>
</feature>
<protein>
    <recommendedName>
        <fullName evidence="7">Aspartate carbamoyltransferase</fullName>
        <ecNumber evidence="7">2.1.3.2</ecNumber>
    </recommendedName>
    <alternativeName>
        <fullName evidence="7">Aspartate transcarbamylase</fullName>
        <shortName evidence="7">ATCase</shortName>
    </alternativeName>
</protein>
<dbReference type="RefSeq" id="WP_183674160.1">
    <property type="nucleotide sequence ID" value="NZ_CBCRYX010000004.1"/>
</dbReference>
<dbReference type="Pfam" id="PF00185">
    <property type="entry name" value="OTCace"/>
    <property type="match status" value="1"/>
</dbReference>
<evidence type="ECO:0000256" key="2">
    <source>
        <dbReference type="ARBA" id="ARBA00008896"/>
    </source>
</evidence>
<dbReference type="GO" id="GO:0004070">
    <property type="term" value="F:aspartate carbamoyltransferase activity"/>
    <property type="evidence" value="ECO:0007669"/>
    <property type="project" value="UniProtKB-UniRule"/>
</dbReference>
<feature type="binding site" evidence="7">
    <location>
        <position position="251"/>
    </location>
    <ligand>
        <name>carbamoyl phosphate</name>
        <dbReference type="ChEBI" id="CHEBI:58228"/>
    </ligand>
</feature>
<feature type="domain" description="Aspartate/ornithine carbamoyltransferase Asp/Orn-binding" evidence="8">
    <location>
        <begin position="146"/>
        <end position="286"/>
    </location>
</feature>
<comment type="similarity">
    <text evidence="2 7">Belongs to the aspartate/ornithine carbamoyltransferase superfamily. ATCase family.</text>
</comment>
<dbReference type="InterPro" id="IPR036901">
    <property type="entry name" value="Asp/Orn_carbamoylTrfase_sf"/>
</dbReference>
<dbReference type="FunFam" id="3.40.50.1370:FF:000011">
    <property type="entry name" value="Aspartate carbamoyltransferase"/>
    <property type="match status" value="1"/>
</dbReference>
<dbReference type="GO" id="GO:0016597">
    <property type="term" value="F:amino acid binding"/>
    <property type="evidence" value="ECO:0007669"/>
    <property type="project" value="InterPro"/>
</dbReference>
<comment type="subunit">
    <text evidence="7">Heterododecamer (2C3:3R2) of six catalytic PyrB chains organized as two trimers (C3), and six regulatory PyrI chains organized as three dimers (R2).</text>
</comment>
<reference evidence="10 11" key="1">
    <citation type="submission" date="2020-08" db="EMBL/GenBank/DDBJ databases">
        <title>Genomic Encyclopedia of Type Strains, Phase IV (KMG-IV): sequencing the most valuable type-strain genomes for metagenomic binning, comparative biology and taxonomic classification.</title>
        <authorList>
            <person name="Goeker M."/>
        </authorList>
    </citation>
    <scope>NUCLEOTIDE SEQUENCE [LARGE SCALE GENOMIC DNA]</scope>
    <source>
        <strain evidence="10 11">DSM 19163</strain>
    </source>
</reference>
<dbReference type="PROSITE" id="PS00097">
    <property type="entry name" value="CARBAMOYLTRANSFERASE"/>
    <property type="match status" value="1"/>
</dbReference>
<dbReference type="AlphaFoldDB" id="A0A9Q2CZ20"/>
<feature type="binding site" evidence="7">
    <location>
        <position position="49"/>
    </location>
    <ligand>
        <name>carbamoyl phosphate</name>
        <dbReference type="ChEBI" id="CHEBI:58228"/>
    </ligand>
</feature>
<evidence type="ECO:0000256" key="3">
    <source>
        <dbReference type="ARBA" id="ARBA00022679"/>
    </source>
</evidence>
<dbReference type="GO" id="GO:0006520">
    <property type="term" value="P:amino acid metabolic process"/>
    <property type="evidence" value="ECO:0007669"/>
    <property type="project" value="InterPro"/>
</dbReference>
<dbReference type="SUPFAM" id="SSF53671">
    <property type="entry name" value="Aspartate/ornithine carbamoyltransferase"/>
    <property type="match status" value="1"/>
</dbReference>
<dbReference type="Gene3D" id="3.40.50.1370">
    <property type="entry name" value="Aspartate/ornithine carbamoyltransferase"/>
    <property type="match status" value="2"/>
</dbReference>
<dbReference type="HAMAP" id="MF_00001">
    <property type="entry name" value="Asp_carb_tr"/>
    <property type="match status" value="1"/>
</dbReference>
<feature type="binding site" evidence="7">
    <location>
        <position position="126"/>
    </location>
    <ligand>
        <name>carbamoyl phosphate</name>
        <dbReference type="ChEBI" id="CHEBI:58228"/>
    </ligand>
</feature>
<comment type="pathway">
    <text evidence="1 7">Pyrimidine metabolism; UMP biosynthesis via de novo pathway; (S)-dihydroorotate from bicarbonate: step 2/3.</text>
</comment>
<dbReference type="InterPro" id="IPR006130">
    <property type="entry name" value="Asp/Orn_carbamoylTrfase"/>
</dbReference>
<comment type="catalytic activity">
    <reaction evidence="6 7">
        <text>carbamoyl phosphate + L-aspartate = N-carbamoyl-L-aspartate + phosphate + H(+)</text>
        <dbReference type="Rhea" id="RHEA:20013"/>
        <dbReference type="ChEBI" id="CHEBI:15378"/>
        <dbReference type="ChEBI" id="CHEBI:29991"/>
        <dbReference type="ChEBI" id="CHEBI:32814"/>
        <dbReference type="ChEBI" id="CHEBI:43474"/>
        <dbReference type="ChEBI" id="CHEBI:58228"/>
        <dbReference type="EC" id="2.1.3.2"/>
    </reaction>
</comment>
<dbReference type="GO" id="GO:0005829">
    <property type="term" value="C:cytosol"/>
    <property type="evidence" value="ECO:0007669"/>
    <property type="project" value="TreeGrafter"/>
</dbReference>
<keyword evidence="3 7" id="KW-0808">Transferase</keyword>
<dbReference type="InterPro" id="IPR006131">
    <property type="entry name" value="Asp_carbamoyltransf_Asp/Orn-bd"/>
</dbReference>
<feature type="binding site" evidence="7">
    <location>
        <position position="99"/>
    </location>
    <ligand>
        <name>carbamoyl phosphate</name>
        <dbReference type="ChEBI" id="CHEBI:58228"/>
    </ligand>
</feature>
<organism evidence="10 11">
    <name type="scientific">Nosocomiicoccus ampullae</name>
    <dbReference type="NCBI Taxonomy" id="489910"/>
    <lineage>
        <taxon>Bacteria</taxon>
        <taxon>Bacillati</taxon>
        <taxon>Bacillota</taxon>
        <taxon>Bacilli</taxon>
        <taxon>Bacillales</taxon>
        <taxon>Staphylococcaceae</taxon>
        <taxon>Nosocomiicoccus</taxon>
    </lineage>
</organism>
<dbReference type="InterPro" id="IPR002082">
    <property type="entry name" value="Asp_carbamoyltransf"/>
</dbReference>
<evidence type="ECO:0000256" key="1">
    <source>
        <dbReference type="ARBA" id="ARBA00004852"/>
    </source>
</evidence>
<dbReference type="Pfam" id="PF02729">
    <property type="entry name" value="OTCace_N"/>
    <property type="match status" value="1"/>
</dbReference>
<gene>
    <name evidence="7" type="primary">pyrB</name>
    <name evidence="10" type="ORF">HNQ45_001053</name>
</gene>
<evidence type="ECO:0000259" key="8">
    <source>
        <dbReference type="Pfam" id="PF00185"/>
    </source>
</evidence>
<keyword evidence="11" id="KW-1185">Reference proteome</keyword>
<proteinExistence type="inferred from homology"/>
<dbReference type="NCBIfam" id="NF002032">
    <property type="entry name" value="PRK00856.1"/>
    <property type="match status" value="1"/>
</dbReference>
<evidence type="ECO:0000256" key="5">
    <source>
        <dbReference type="ARBA" id="ARBA00043884"/>
    </source>
</evidence>
<feature type="binding site" evidence="7">
    <location>
        <position position="77"/>
    </location>
    <ligand>
        <name>L-aspartate</name>
        <dbReference type="ChEBI" id="CHEBI:29991"/>
    </ligand>
</feature>
<evidence type="ECO:0000259" key="9">
    <source>
        <dbReference type="Pfam" id="PF02729"/>
    </source>
</evidence>
<keyword evidence="4 7" id="KW-0665">Pyrimidine biosynthesis</keyword>
<dbReference type="GO" id="GO:0044205">
    <property type="term" value="P:'de novo' UMP biosynthetic process"/>
    <property type="evidence" value="ECO:0007669"/>
    <property type="project" value="UniProtKB-UniRule"/>
</dbReference>
<evidence type="ECO:0000256" key="4">
    <source>
        <dbReference type="ARBA" id="ARBA00022975"/>
    </source>
</evidence>
<feature type="domain" description="Aspartate/ornithine carbamoyltransferase carbamoyl-P binding" evidence="9">
    <location>
        <begin position="2"/>
        <end position="139"/>
    </location>
</feature>
<feature type="binding site" evidence="7">
    <location>
        <position position="50"/>
    </location>
    <ligand>
        <name>carbamoyl phosphate</name>
        <dbReference type="ChEBI" id="CHEBI:58228"/>
    </ligand>
</feature>
<dbReference type="PANTHER" id="PTHR45753">
    <property type="entry name" value="ORNITHINE CARBAMOYLTRANSFERASE, MITOCHONDRIAL"/>
    <property type="match status" value="1"/>
</dbReference>
<evidence type="ECO:0000256" key="7">
    <source>
        <dbReference type="HAMAP-Rule" id="MF_00001"/>
    </source>
</evidence>
<dbReference type="InterPro" id="IPR006132">
    <property type="entry name" value="Asp/Orn_carbamoyltranf_P-bd"/>
</dbReference>
<dbReference type="GO" id="GO:0006207">
    <property type="term" value="P:'de novo' pyrimidine nucleobase biosynthetic process"/>
    <property type="evidence" value="ECO:0007669"/>
    <property type="project" value="InterPro"/>
</dbReference>
<feature type="binding site" evidence="7">
    <location>
        <position position="209"/>
    </location>
    <ligand>
        <name>L-aspartate</name>
        <dbReference type="ChEBI" id="CHEBI:29991"/>
    </ligand>
</feature>
<evidence type="ECO:0000313" key="10">
    <source>
        <dbReference type="EMBL" id="MBB5176166.1"/>
    </source>
</evidence>
<dbReference type="EMBL" id="JACHHF010000005">
    <property type="protein sequence ID" value="MBB5176166.1"/>
    <property type="molecule type" value="Genomic_DNA"/>
</dbReference>
<accession>A0A9Q2CZ20</accession>
<dbReference type="PRINTS" id="PR00101">
    <property type="entry name" value="ATCASE"/>
</dbReference>
<evidence type="ECO:0000313" key="11">
    <source>
        <dbReference type="Proteomes" id="UP000579136"/>
    </source>
</evidence>
<comment type="caution">
    <text evidence="10">The sequence shown here is derived from an EMBL/GenBank/DDBJ whole genome shotgun (WGS) entry which is preliminary data.</text>
</comment>
<dbReference type="PRINTS" id="PR00100">
    <property type="entry name" value="AOTCASE"/>
</dbReference>
<feature type="binding site" evidence="7">
    <location>
        <position position="159"/>
    </location>
    <ligand>
        <name>L-aspartate</name>
        <dbReference type="ChEBI" id="CHEBI:29991"/>
    </ligand>
</feature>
<dbReference type="EC" id="2.1.3.2" evidence="7"/>
<sequence>MKNLLSMDHVSPREIYEIITRAQEIKKGDYSKFAEDTTVCNLFFETSTRTKSSFEMAEFRLGMHAIPFEVSQSAVQKGESLYDTCKTLEAIGVDALVIRHPDNKYYEQLEGINIPVINGGDGSGSHPSQSLLDMMTIYEHHGRIHGLKIVIVGDIVHSRVAKSNATALRNMGAEVYFSGPEEYQDHSLGVPYMDLDEAVEECDVVMMLRVQNERHDRKMLLSNIEYNQRYGINQGRVARMKDDAILMHPAPMNRGVEITDECVEGDKSVIFEQMANGVFIRMSILERVLEGEKSSAFKTSKVTVR</sequence>
<dbReference type="PANTHER" id="PTHR45753:SF6">
    <property type="entry name" value="ASPARTATE CARBAMOYLTRANSFERASE"/>
    <property type="match status" value="1"/>
</dbReference>
<feature type="binding site" evidence="7">
    <location>
        <position position="129"/>
    </location>
    <ligand>
        <name>carbamoyl phosphate</name>
        <dbReference type="ChEBI" id="CHEBI:58228"/>
    </ligand>
</feature>
<evidence type="ECO:0000256" key="6">
    <source>
        <dbReference type="ARBA" id="ARBA00048859"/>
    </source>
</evidence>
<dbReference type="NCBIfam" id="TIGR00670">
    <property type="entry name" value="asp_carb_tr"/>
    <property type="match status" value="1"/>
</dbReference>